<name>A0A4P5NN69_9PROT</name>
<dbReference type="RefSeq" id="WP_264371839.1">
    <property type="nucleotide sequence ID" value="NZ_BDLU01000032.1"/>
</dbReference>
<sequence>MIHLPEHVRHNLPTAQEVGAHVLLCCVVWGFLGLIVLECLP</sequence>
<accession>A0A4P5NN69</accession>
<dbReference type="EMBL" id="BDLU01000032">
    <property type="protein sequence ID" value="GCE83028.1"/>
    <property type="molecule type" value="Genomic_DNA"/>
</dbReference>
<keyword evidence="1" id="KW-0812">Transmembrane</keyword>
<reference evidence="3" key="1">
    <citation type="submission" date="2017-01" db="EMBL/GenBank/DDBJ databases">
        <title>Komagataeibacter sp. MSKU9 whole genome sequencing project.</title>
        <authorList>
            <person name="Matsutani M."/>
            <person name="Naloka K."/>
            <person name="Theeragool G."/>
            <person name="Yakushi T."/>
            <person name="Matsushita K."/>
        </authorList>
    </citation>
    <scope>NUCLEOTIDE SEQUENCE [LARGE SCALE GENOMIC DNA]</scope>
    <source>
        <strain evidence="3">MSKU9</strain>
    </source>
</reference>
<keyword evidence="1" id="KW-0472">Membrane</keyword>
<protein>
    <submittedName>
        <fullName evidence="2">Uncharacterized protein</fullName>
    </submittedName>
</protein>
<evidence type="ECO:0000313" key="2">
    <source>
        <dbReference type="EMBL" id="GCE83028.1"/>
    </source>
</evidence>
<feature type="transmembrane region" description="Helical" evidence="1">
    <location>
        <begin position="20"/>
        <end position="40"/>
    </location>
</feature>
<proteinExistence type="predicted"/>
<keyword evidence="1" id="KW-1133">Transmembrane helix</keyword>
<dbReference type="AlphaFoldDB" id="A0A4P5NN69"/>
<comment type="caution">
    <text evidence="2">The sequence shown here is derived from an EMBL/GenBank/DDBJ whole genome shotgun (WGS) entry which is preliminary data.</text>
</comment>
<evidence type="ECO:0000313" key="3">
    <source>
        <dbReference type="Proteomes" id="UP000315095"/>
    </source>
</evidence>
<organism evidence="2 3">
    <name type="scientific">Komagataeibacter diospyri</name>
    <dbReference type="NCBI Taxonomy" id="1932662"/>
    <lineage>
        <taxon>Bacteria</taxon>
        <taxon>Pseudomonadati</taxon>
        <taxon>Pseudomonadota</taxon>
        <taxon>Alphaproteobacteria</taxon>
        <taxon>Acetobacterales</taxon>
        <taxon>Acetobacteraceae</taxon>
        <taxon>Komagataeibacter</taxon>
    </lineage>
</organism>
<dbReference type="Proteomes" id="UP000315095">
    <property type="component" value="Unassembled WGS sequence"/>
</dbReference>
<gene>
    <name evidence="2" type="ORF">MSKU9_1169</name>
</gene>
<keyword evidence="3" id="KW-1185">Reference proteome</keyword>
<evidence type="ECO:0000256" key="1">
    <source>
        <dbReference type="SAM" id="Phobius"/>
    </source>
</evidence>